<dbReference type="Proteomes" id="UP000623467">
    <property type="component" value="Unassembled WGS sequence"/>
</dbReference>
<comment type="caution">
    <text evidence="1">The sequence shown here is derived from an EMBL/GenBank/DDBJ whole genome shotgun (WGS) entry which is preliminary data.</text>
</comment>
<evidence type="ECO:0008006" key="3">
    <source>
        <dbReference type="Google" id="ProtNLM"/>
    </source>
</evidence>
<organism evidence="1 2">
    <name type="scientific">Mycena sanguinolenta</name>
    <dbReference type="NCBI Taxonomy" id="230812"/>
    <lineage>
        <taxon>Eukaryota</taxon>
        <taxon>Fungi</taxon>
        <taxon>Dikarya</taxon>
        <taxon>Basidiomycota</taxon>
        <taxon>Agaricomycotina</taxon>
        <taxon>Agaricomycetes</taxon>
        <taxon>Agaricomycetidae</taxon>
        <taxon>Agaricales</taxon>
        <taxon>Marasmiineae</taxon>
        <taxon>Mycenaceae</taxon>
        <taxon>Mycena</taxon>
    </lineage>
</organism>
<proteinExistence type="predicted"/>
<gene>
    <name evidence="1" type="ORF">MSAN_01520100</name>
</gene>
<keyword evidence="2" id="KW-1185">Reference proteome</keyword>
<protein>
    <recommendedName>
        <fullName evidence="3">Protein kinase domain-containing protein</fullName>
    </recommendedName>
</protein>
<reference evidence="1" key="1">
    <citation type="submission" date="2020-05" db="EMBL/GenBank/DDBJ databases">
        <title>Mycena genomes resolve the evolution of fungal bioluminescence.</title>
        <authorList>
            <person name="Tsai I.J."/>
        </authorList>
    </citation>
    <scope>NUCLEOTIDE SEQUENCE</scope>
    <source>
        <strain evidence="1">160909Yilan</strain>
    </source>
</reference>
<sequence>MDLQPHSDAQSALVSTNSTGSVPYAGAFFPEATGFNIRGGVFTSNVTNNVYNPPPEQPSEFRTIQLGDINLRKEIRLNIHSDVVGRQSPGPRVRRMYSAESRRDPGPVTVAMYQGDEAEEEWRQHLAKYEEIRHPNIIQLYGPASTKWLRAIVFHDDWNCRCDIDFG</sequence>
<evidence type="ECO:0000313" key="1">
    <source>
        <dbReference type="EMBL" id="KAF7353321.1"/>
    </source>
</evidence>
<dbReference type="EMBL" id="JACAZH010000012">
    <property type="protein sequence ID" value="KAF7353321.1"/>
    <property type="molecule type" value="Genomic_DNA"/>
</dbReference>
<evidence type="ECO:0000313" key="2">
    <source>
        <dbReference type="Proteomes" id="UP000623467"/>
    </source>
</evidence>
<dbReference type="AlphaFoldDB" id="A0A8H7CZ66"/>
<accession>A0A8H7CZ66</accession>
<name>A0A8H7CZ66_9AGAR</name>
<dbReference type="OrthoDB" id="3065426at2759"/>